<dbReference type="Proteomes" id="UP000326939">
    <property type="component" value="Chromosome 15"/>
</dbReference>
<keyword evidence="3" id="KW-0456">Lyase</keyword>
<dbReference type="InterPro" id="IPR036874">
    <property type="entry name" value="Carbonic_anhydrase_sf"/>
</dbReference>
<feature type="binding site" evidence="2">
    <location>
        <position position="112"/>
    </location>
    <ligand>
        <name>Zn(2+)</name>
        <dbReference type="ChEBI" id="CHEBI:29105"/>
    </ligand>
</feature>
<accession>A0A5N5K0A6</accession>
<dbReference type="InterPro" id="IPR001765">
    <property type="entry name" value="Carbonic_anhydrase"/>
</dbReference>
<evidence type="ECO:0000256" key="3">
    <source>
        <dbReference type="RuleBase" id="RU003956"/>
    </source>
</evidence>
<dbReference type="Gene3D" id="3.40.1050.10">
    <property type="entry name" value="Carbonic anhydrase"/>
    <property type="match status" value="1"/>
</dbReference>
<evidence type="ECO:0000256" key="2">
    <source>
        <dbReference type="PIRSR" id="PIRSR601765-1"/>
    </source>
</evidence>
<dbReference type="PANTHER" id="PTHR11002">
    <property type="entry name" value="CARBONIC ANHYDRASE"/>
    <property type="match status" value="1"/>
</dbReference>
<evidence type="ECO:0000313" key="5">
    <source>
        <dbReference type="Proteomes" id="UP000326939"/>
    </source>
</evidence>
<gene>
    <name evidence="4" type="ORF">DKX38_022728</name>
</gene>
<dbReference type="GO" id="GO:0004089">
    <property type="term" value="F:carbonate dehydratase activity"/>
    <property type="evidence" value="ECO:0007669"/>
    <property type="project" value="UniProtKB-UniRule"/>
</dbReference>
<dbReference type="AlphaFoldDB" id="A0A5N5K0A6"/>
<comment type="similarity">
    <text evidence="1 3">Belongs to the beta-class carbonic anhydrase family.</text>
</comment>
<dbReference type="PANTHER" id="PTHR11002:SF45">
    <property type="entry name" value="CARBONIC ANHYDRASE"/>
    <property type="match status" value="1"/>
</dbReference>
<dbReference type="SMART" id="SM00947">
    <property type="entry name" value="Pro_CA"/>
    <property type="match status" value="1"/>
</dbReference>
<dbReference type="GO" id="GO:0008270">
    <property type="term" value="F:zinc ion binding"/>
    <property type="evidence" value="ECO:0007669"/>
    <property type="project" value="UniProtKB-UniRule"/>
</dbReference>
<dbReference type="EC" id="4.2.1.1" evidence="3"/>
<protein>
    <recommendedName>
        <fullName evidence="3">Carbonic anhydrase</fullName>
        <ecNumber evidence="3">4.2.1.1</ecNumber>
    </recommendedName>
    <alternativeName>
        <fullName evidence="3">Carbonate dehydratase</fullName>
    </alternativeName>
</protein>
<comment type="catalytic activity">
    <reaction evidence="3">
        <text>hydrogencarbonate + H(+) = CO2 + H2O</text>
        <dbReference type="Rhea" id="RHEA:10748"/>
        <dbReference type="ChEBI" id="CHEBI:15377"/>
        <dbReference type="ChEBI" id="CHEBI:15378"/>
        <dbReference type="ChEBI" id="CHEBI:16526"/>
        <dbReference type="ChEBI" id="CHEBI:17544"/>
        <dbReference type="EC" id="4.2.1.1"/>
    </reaction>
</comment>
<dbReference type="Pfam" id="PF00484">
    <property type="entry name" value="Pro_CA"/>
    <property type="match status" value="1"/>
</dbReference>
<organism evidence="4 5">
    <name type="scientific">Salix brachista</name>
    <dbReference type="NCBI Taxonomy" id="2182728"/>
    <lineage>
        <taxon>Eukaryota</taxon>
        <taxon>Viridiplantae</taxon>
        <taxon>Streptophyta</taxon>
        <taxon>Embryophyta</taxon>
        <taxon>Tracheophyta</taxon>
        <taxon>Spermatophyta</taxon>
        <taxon>Magnoliopsida</taxon>
        <taxon>eudicotyledons</taxon>
        <taxon>Gunneridae</taxon>
        <taxon>Pentapetalae</taxon>
        <taxon>rosids</taxon>
        <taxon>fabids</taxon>
        <taxon>Malpighiales</taxon>
        <taxon>Salicaceae</taxon>
        <taxon>Saliceae</taxon>
        <taxon>Salix</taxon>
    </lineage>
</organism>
<dbReference type="SUPFAM" id="SSF53056">
    <property type="entry name" value="beta-carbonic anhydrase, cab"/>
    <property type="match status" value="1"/>
</dbReference>
<keyword evidence="5" id="KW-1185">Reference proteome</keyword>
<proteinExistence type="inferred from homology"/>
<sequence length="155" mass="17267">MSSSSRHTGMGNLSQEEAIEGLKKLLIDHEKDEHLNKEMEIKIEKLISELIGTTPHDCHPVGRILDGFRASRPLNLISNILDFQPGEAFMFRNIANLVPPFNQVENILVIGHCRCGGIARLMSLPADGSTARPRSKLSSGIFHLMSRTGNVKWRL</sequence>
<feature type="binding site" evidence="2">
    <location>
        <position position="115"/>
    </location>
    <ligand>
        <name>Zn(2+)</name>
        <dbReference type="ChEBI" id="CHEBI:29105"/>
    </ligand>
</feature>
<comment type="function">
    <text evidence="3">Reversible hydration of carbon dioxide.</text>
</comment>
<keyword evidence="2 3" id="KW-0862">Zinc</keyword>
<evidence type="ECO:0000313" key="4">
    <source>
        <dbReference type="EMBL" id="KAB5524979.1"/>
    </source>
</evidence>
<reference evidence="5" key="1">
    <citation type="journal article" date="2019" name="Gigascience">
        <title>De novo genome assembly of the endangered Acer yangbiense, a plant species with extremely small populations endemic to Yunnan Province, China.</title>
        <authorList>
            <person name="Yang J."/>
            <person name="Wariss H.M."/>
            <person name="Tao L."/>
            <person name="Zhang R."/>
            <person name="Yun Q."/>
            <person name="Hollingsworth P."/>
            <person name="Dao Z."/>
            <person name="Luo G."/>
            <person name="Guo H."/>
            <person name="Ma Y."/>
            <person name="Sun W."/>
        </authorList>
    </citation>
    <scope>NUCLEOTIDE SEQUENCE [LARGE SCALE GENOMIC DNA]</scope>
    <source>
        <strain evidence="5">cv. br00</strain>
    </source>
</reference>
<comment type="caution">
    <text evidence="4">The sequence shown here is derived from an EMBL/GenBank/DDBJ whole genome shotgun (WGS) entry which is preliminary data.</text>
</comment>
<keyword evidence="2" id="KW-0479">Metal-binding</keyword>
<dbReference type="EMBL" id="VDCV01000015">
    <property type="protein sequence ID" value="KAB5524979.1"/>
    <property type="molecule type" value="Genomic_DNA"/>
</dbReference>
<name>A0A5N5K0A6_9ROSI</name>
<comment type="cofactor">
    <cofactor evidence="2">
        <name>Zn(2+)</name>
        <dbReference type="ChEBI" id="CHEBI:29105"/>
    </cofactor>
    <text evidence="2">Binds 1 zinc ion per subunit.</text>
</comment>
<evidence type="ECO:0000256" key="1">
    <source>
        <dbReference type="ARBA" id="ARBA00006217"/>
    </source>
</evidence>